<sequence length="205" mass="22681">MKRLMVKLGLTAMALGTLGGLVSPSVTASAKAKPTITNTDLKRYYKSSKSKTAFYFKTYKSGKKTGTLLILGDFGSSANVKYGVPSSIKLSKNRQTLTTKYRLIQFKTADNKTTTALSKKTYTFKLTKTSSTHFTTKIAGSNASRRLATSGKKYTYTKTKTSPGAKYAKKYVRPVLYQQYKKAFASLAKDQQKKFANQYADMGVR</sequence>
<reference evidence="2 3" key="1">
    <citation type="journal article" date="2015" name="Genome Announc.">
        <title>Expanding the biotechnology potential of lactobacilli through comparative genomics of 213 strains and associated genera.</title>
        <authorList>
            <person name="Sun Z."/>
            <person name="Harris H.M."/>
            <person name="McCann A."/>
            <person name="Guo C."/>
            <person name="Argimon S."/>
            <person name="Zhang W."/>
            <person name="Yang X."/>
            <person name="Jeffery I.B."/>
            <person name="Cooney J.C."/>
            <person name="Kagawa T.F."/>
            <person name="Liu W."/>
            <person name="Song Y."/>
            <person name="Salvetti E."/>
            <person name="Wrobel A."/>
            <person name="Rasinkangas P."/>
            <person name="Parkhill J."/>
            <person name="Rea M.C."/>
            <person name="O'Sullivan O."/>
            <person name="Ritari J."/>
            <person name="Douillard F.P."/>
            <person name="Paul Ross R."/>
            <person name="Yang R."/>
            <person name="Briner A.E."/>
            <person name="Felis G.E."/>
            <person name="de Vos W.M."/>
            <person name="Barrangou R."/>
            <person name="Klaenhammer T.R."/>
            <person name="Caufield P.W."/>
            <person name="Cui Y."/>
            <person name="Zhang H."/>
            <person name="O'Toole P.W."/>
        </authorList>
    </citation>
    <scope>NUCLEOTIDE SEQUENCE [LARGE SCALE GENOMIC DNA]</scope>
    <source>
        <strain evidence="2 3">DSM 22467</strain>
    </source>
</reference>
<organism evidence="2 3">
    <name type="scientific">Levilactobacillus paucivorans</name>
    <dbReference type="NCBI Taxonomy" id="616990"/>
    <lineage>
        <taxon>Bacteria</taxon>
        <taxon>Bacillati</taxon>
        <taxon>Bacillota</taxon>
        <taxon>Bacilli</taxon>
        <taxon>Lactobacillales</taxon>
        <taxon>Lactobacillaceae</taxon>
        <taxon>Levilactobacillus</taxon>
    </lineage>
</organism>
<accession>A0A0R2LPN7</accession>
<keyword evidence="1" id="KW-0732">Signal</keyword>
<dbReference type="AlphaFoldDB" id="A0A0R2LPN7"/>
<evidence type="ECO:0000313" key="2">
    <source>
        <dbReference type="EMBL" id="KRO03663.1"/>
    </source>
</evidence>
<evidence type="ECO:0008006" key="4">
    <source>
        <dbReference type="Google" id="ProtNLM"/>
    </source>
</evidence>
<dbReference type="OrthoDB" id="2292063at2"/>
<dbReference type="STRING" id="616990.IV54_GL002124"/>
<gene>
    <name evidence="2" type="ORF">IV54_GL002124</name>
</gene>
<feature type="chain" id="PRO_5038968500" description="Surface layer protein A domain-containing protein" evidence="1">
    <location>
        <begin position="29"/>
        <end position="205"/>
    </location>
</feature>
<proteinExistence type="predicted"/>
<keyword evidence="3" id="KW-1185">Reference proteome</keyword>
<evidence type="ECO:0000313" key="3">
    <source>
        <dbReference type="Proteomes" id="UP000051906"/>
    </source>
</evidence>
<dbReference type="EMBL" id="JQCA01000069">
    <property type="protein sequence ID" value="KRO03663.1"/>
    <property type="molecule type" value="Genomic_DNA"/>
</dbReference>
<comment type="caution">
    <text evidence="2">The sequence shown here is derived from an EMBL/GenBank/DDBJ whole genome shotgun (WGS) entry which is preliminary data.</text>
</comment>
<name>A0A0R2LPN7_9LACO</name>
<feature type="signal peptide" evidence="1">
    <location>
        <begin position="1"/>
        <end position="28"/>
    </location>
</feature>
<dbReference type="PATRIC" id="fig|616990.3.peg.2256"/>
<protein>
    <recommendedName>
        <fullName evidence="4">Surface layer protein A domain-containing protein</fullName>
    </recommendedName>
</protein>
<dbReference type="Proteomes" id="UP000051906">
    <property type="component" value="Unassembled WGS sequence"/>
</dbReference>
<evidence type="ECO:0000256" key="1">
    <source>
        <dbReference type="SAM" id="SignalP"/>
    </source>
</evidence>
<dbReference type="RefSeq" id="WP_057878553.1">
    <property type="nucleotide sequence ID" value="NZ_JQCA01000069.1"/>
</dbReference>